<organism evidence="6 7">
    <name type="scientific">Aerococcus suis</name>
    <dbReference type="NCBI Taxonomy" id="371602"/>
    <lineage>
        <taxon>Bacteria</taxon>
        <taxon>Bacillati</taxon>
        <taxon>Bacillota</taxon>
        <taxon>Bacilli</taxon>
        <taxon>Lactobacillales</taxon>
        <taxon>Aerococcaceae</taxon>
        <taxon>Aerococcus</taxon>
    </lineage>
</organism>
<sequence>MKIRKQTFNKGEGIKSLVYGGLDGTITTFAVVAGATGGALDMRVIIILGFANLLGDGISMAVGDYVSSKSEKEYAEHHKQEIETEYNEDQSAQMLEEKGLSAIDAHHFAETLSHYDAETRDNLLINDDEEESNPIINAIITFISFVIFGLFPLLIFIFAYFNHDLIPISFITSNILTFTTLFILGAVKTVVTKGNWFKSGLEMLIVGGLAAMAAYGIGVVLGGV</sequence>
<feature type="transmembrane region" description="Helical" evidence="5">
    <location>
        <begin position="203"/>
        <end position="223"/>
    </location>
</feature>
<keyword evidence="4 5" id="KW-0472">Membrane</keyword>
<protein>
    <submittedName>
        <fullName evidence="6">Predicted Fe2+/Mn2+ transporter, VIT1/CCC1 family</fullName>
    </submittedName>
</protein>
<evidence type="ECO:0000256" key="2">
    <source>
        <dbReference type="ARBA" id="ARBA00022692"/>
    </source>
</evidence>
<dbReference type="Pfam" id="PF01988">
    <property type="entry name" value="VIT1"/>
    <property type="match status" value="1"/>
</dbReference>
<evidence type="ECO:0000256" key="5">
    <source>
        <dbReference type="SAM" id="Phobius"/>
    </source>
</evidence>
<dbReference type="GO" id="GO:0005384">
    <property type="term" value="F:manganese ion transmembrane transporter activity"/>
    <property type="evidence" value="ECO:0007669"/>
    <property type="project" value="InterPro"/>
</dbReference>
<evidence type="ECO:0000256" key="4">
    <source>
        <dbReference type="ARBA" id="ARBA00023136"/>
    </source>
</evidence>
<evidence type="ECO:0000256" key="3">
    <source>
        <dbReference type="ARBA" id="ARBA00022989"/>
    </source>
</evidence>
<feature type="transmembrane region" description="Helical" evidence="5">
    <location>
        <begin position="135"/>
        <end position="161"/>
    </location>
</feature>
<dbReference type="EMBL" id="FWXK01000007">
    <property type="protein sequence ID" value="SMC46343.1"/>
    <property type="molecule type" value="Genomic_DNA"/>
</dbReference>
<keyword evidence="2 5" id="KW-0812">Transmembrane</keyword>
<dbReference type="AlphaFoldDB" id="A0A1W1ZD54"/>
<dbReference type="STRING" id="371602.SAMN04487984_1278"/>
<evidence type="ECO:0000313" key="7">
    <source>
        <dbReference type="Proteomes" id="UP000243884"/>
    </source>
</evidence>
<reference evidence="7" key="1">
    <citation type="submission" date="2017-04" db="EMBL/GenBank/DDBJ databases">
        <authorList>
            <person name="Varghese N."/>
            <person name="Submissions S."/>
        </authorList>
    </citation>
    <scope>NUCLEOTIDE SEQUENCE [LARGE SCALE GENOMIC DNA]</scope>
    <source>
        <strain evidence="7">DSM 21500</strain>
    </source>
</reference>
<dbReference type="GO" id="GO:0030026">
    <property type="term" value="P:intracellular manganese ion homeostasis"/>
    <property type="evidence" value="ECO:0007669"/>
    <property type="project" value="InterPro"/>
</dbReference>
<evidence type="ECO:0000313" key="6">
    <source>
        <dbReference type="EMBL" id="SMC46343.1"/>
    </source>
</evidence>
<dbReference type="InterPro" id="IPR008217">
    <property type="entry name" value="Ccc1_fam"/>
</dbReference>
<name>A0A1W1ZD54_9LACT</name>
<proteinExistence type="predicted"/>
<feature type="transmembrane region" description="Helical" evidence="5">
    <location>
        <begin position="167"/>
        <end position="191"/>
    </location>
</feature>
<dbReference type="GO" id="GO:0012505">
    <property type="term" value="C:endomembrane system"/>
    <property type="evidence" value="ECO:0007669"/>
    <property type="project" value="UniProtKB-SubCell"/>
</dbReference>
<dbReference type="Proteomes" id="UP000243884">
    <property type="component" value="Unassembled WGS sequence"/>
</dbReference>
<dbReference type="PANTHER" id="PTHR31851">
    <property type="entry name" value="FE(2+)/MN(2+) TRANSPORTER PCL1"/>
    <property type="match status" value="1"/>
</dbReference>
<evidence type="ECO:0000256" key="1">
    <source>
        <dbReference type="ARBA" id="ARBA00004127"/>
    </source>
</evidence>
<dbReference type="RefSeq" id="WP_200804278.1">
    <property type="nucleotide sequence ID" value="NZ_FWXK01000007.1"/>
</dbReference>
<keyword evidence="7" id="KW-1185">Reference proteome</keyword>
<keyword evidence="3 5" id="KW-1133">Transmembrane helix</keyword>
<accession>A0A1W1ZD54</accession>
<comment type="subcellular location">
    <subcellularLocation>
        <location evidence="1">Endomembrane system</location>
        <topology evidence="1">Multi-pass membrane protein</topology>
    </subcellularLocation>
</comment>
<gene>
    <name evidence="6" type="ORF">SAMN04487984_1278</name>
</gene>